<feature type="compositionally biased region" description="Basic and acidic residues" evidence="17">
    <location>
        <begin position="101"/>
        <end position="122"/>
    </location>
</feature>
<evidence type="ECO:0000256" key="1">
    <source>
        <dbReference type="ARBA" id="ARBA00000439"/>
    </source>
</evidence>
<dbReference type="InterPro" id="IPR017853">
    <property type="entry name" value="GH"/>
</dbReference>
<evidence type="ECO:0000259" key="21">
    <source>
        <dbReference type="Pfam" id="PF14702"/>
    </source>
</evidence>
<dbReference type="GO" id="GO:0005980">
    <property type="term" value="P:glycogen catabolic process"/>
    <property type="evidence" value="ECO:0007669"/>
    <property type="project" value="InterPro"/>
</dbReference>
<evidence type="ECO:0000256" key="9">
    <source>
        <dbReference type="ARBA" id="ARBA00022676"/>
    </source>
</evidence>
<dbReference type="Pfam" id="PF14701">
    <property type="entry name" value="hDGE_amylase"/>
    <property type="match status" value="1"/>
</dbReference>
<evidence type="ECO:0000313" key="23">
    <source>
        <dbReference type="Proteomes" id="UP000494165"/>
    </source>
</evidence>
<evidence type="ECO:0000256" key="8">
    <source>
        <dbReference type="ARBA" id="ARBA00022490"/>
    </source>
</evidence>
<keyword evidence="11" id="KW-0378">Hydrolase</keyword>
<dbReference type="GO" id="GO:0005978">
    <property type="term" value="P:glycogen biosynthetic process"/>
    <property type="evidence" value="ECO:0007669"/>
    <property type="project" value="UniProtKB-KW"/>
</dbReference>
<dbReference type="InterPro" id="IPR010401">
    <property type="entry name" value="AGL/Gdb1"/>
</dbReference>
<reference evidence="22 23" key="1">
    <citation type="submission" date="2020-04" db="EMBL/GenBank/DDBJ databases">
        <authorList>
            <person name="Alioto T."/>
            <person name="Alioto T."/>
            <person name="Gomez Garrido J."/>
        </authorList>
    </citation>
    <scope>NUCLEOTIDE SEQUENCE [LARGE SCALE GENOMIC DNA]</scope>
</reference>
<organism evidence="22 23">
    <name type="scientific">Cloeon dipterum</name>
    <dbReference type="NCBI Taxonomy" id="197152"/>
    <lineage>
        <taxon>Eukaryota</taxon>
        <taxon>Metazoa</taxon>
        <taxon>Ecdysozoa</taxon>
        <taxon>Arthropoda</taxon>
        <taxon>Hexapoda</taxon>
        <taxon>Insecta</taxon>
        <taxon>Pterygota</taxon>
        <taxon>Palaeoptera</taxon>
        <taxon>Ephemeroptera</taxon>
        <taxon>Pisciforma</taxon>
        <taxon>Baetidae</taxon>
        <taxon>Cloeon</taxon>
    </lineage>
</organism>
<evidence type="ECO:0000256" key="11">
    <source>
        <dbReference type="ARBA" id="ARBA00022801"/>
    </source>
</evidence>
<keyword evidence="12" id="KW-0320">Glycogen biosynthesis</keyword>
<evidence type="ECO:0000256" key="7">
    <source>
        <dbReference type="ARBA" id="ARBA00020723"/>
    </source>
</evidence>
<gene>
    <name evidence="22" type="ORF">CLODIP_2_CD08427</name>
</gene>
<dbReference type="PANTHER" id="PTHR10569">
    <property type="entry name" value="GLYCOGEN DEBRANCHING ENZYME"/>
    <property type="match status" value="1"/>
</dbReference>
<dbReference type="FunFam" id="3.20.20.80:FF:000206">
    <property type="entry name" value="Amylo-alpha-1, 6-glucosidase, 4-alpha-glucanotransferase b"/>
    <property type="match status" value="1"/>
</dbReference>
<dbReference type="GO" id="GO:0004135">
    <property type="term" value="F:amylo-alpha-1,6-glucosidase activity"/>
    <property type="evidence" value="ECO:0007669"/>
    <property type="project" value="UniProtKB-EC"/>
</dbReference>
<name>A0A8S1C6Y3_9INSE</name>
<dbReference type="OrthoDB" id="10248904at2759"/>
<comment type="similarity">
    <text evidence="15">Belongs to the glycogen debranching enzyme family.</text>
</comment>
<dbReference type="Pfam" id="PF06202">
    <property type="entry name" value="GDE_C"/>
    <property type="match status" value="1"/>
</dbReference>
<accession>A0A8S1C6Y3</accession>
<keyword evidence="9" id="KW-0328">Glycosyltransferase</keyword>
<evidence type="ECO:0000256" key="5">
    <source>
        <dbReference type="ARBA" id="ARBA00012560"/>
    </source>
</evidence>
<evidence type="ECO:0000256" key="14">
    <source>
        <dbReference type="ARBA" id="ARBA00023295"/>
    </source>
</evidence>
<dbReference type="InterPro" id="IPR032792">
    <property type="entry name" value="AGL_glucanoTrfase"/>
</dbReference>
<evidence type="ECO:0000256" key="3">
    <source>
        <dbReference type="ARBA" id="ARBA00003530"/>
    </source>
</evidence>
<dbReference type="Proteomes" id="UP000494165">
    <property type="component" value="Unassembled WGS sequence"/>
</dbReference>
<keyword evidence="23" id="KW-1185">Reference proteome</keyword>
<evidence type="ECO:0000256" key="17">
    <source>
        <dbReference type="SAM" id="MobiDB-lite"/>
    </source>
</evidence>
<dbReference type="PANTHER" id="PTHR10569:SF2">
    <property type="entry name" value="GLYCOGEN DEBRANCHING ENZYME"/>
    <property type="match status" value="1"/>
</dbReference>
<dbReference type="FunFam" id="1.50.10.10:FF:000039">
    <property type="entry name" value="Glycogen debranching enzyme Gdb1, putative"/>
    <property type="match status" value="1"/>
</dbReference>
<dbReference type="Gene3D" id="3.20.20.80">
    <property type="entry name" value="Glycosidases"/>
    <property type="match status" value="2"/>
</dbReference>
<dbReference type="InterPro" id="IPR006421">
    <property type="entry name" value="Glycogen_debranch_met"/>
</dbReference>
<feature type="domain" description="Glycogen debranching enzyme glucanotransferase" evidence="20">
    <location>
        <begin position="290"/>
        <end position="721"/>
    </location>
</feature>
<dbReference type="SUPFAM" id="SSF51445">
    <property type="entry name" value="(Trans)glycosidases"/>
    <property type="match status" value="1"/>
</dbReference>
<comment type="catalytic activity">
    <reaction evidence="1">
        <text>Transfers a segment of a (1-&gt;4)-alpha-D-glucan to a new position in an acceptor, which may be glucose or a (1-&gt;4)-alpha-D-glucan.</text>
        <dbReference type="EC" id="2.4.1.25"/>
    </reaction>
</comment>
<dbReference type="GO" id="GO:0004134">
    <property type="term" value="F:4-alpha-glucanotransferase activity"/>
    <property type="evidence" value="ECO:0007669"/>
    <property type="project" value="UniProtKB-EC"/>
</dbReference>
<keyword evidence="14" id="KW-0326">Glycosidase</keyword>
<dbReference type="EC" id="2.4.1.25" evidence="5"/>
<dbReference type="Pfam" id="PF14699">
    <property type="entry name" value="hGDE_N"/>
    <property type="match status" value="1"/>
</dbReference>
<dbReference type="InterPro" id="IPR032788">
    <property type="entry name" value="AGL_central"/>
</dbReference>
<dbReference type="InterPro" id="IPR029436">
    <property type="entry name" value="AGL_euk_N"/>
</dbReference>
<dbReference type="SUPFAM" id="SSF48208">
    <property type="entry name" value="Six-hairpin glycosidases"/>
    <property type="match status" value="1"/>
</dbReference>
<dbReference type="EC" id="3.2.1.33" evidence="6"/>
<evidence type="ECO:0000313" key="22">
    <source>
        <dbReference type="EMBL" id="CAB3367942.1"/>
    </source>
</evidence>
<dbReference type="EMBL" id="CADEPI010000035">
    <property type="protein sequence ID" value="CAB3367942.1"/>
    <property type="molecule type" value="Genomic_DNA"/>
</dbReference>
<feature type="domain" description="Glycogen debranching enzyme C-terminal" evidence="18">
    <location>
        <begin position="1251"/>
        <end position="1702"/>
    </location>
</feature>
<dbReference type="CDD" id="cd11327">
    <property type="entry name" value="AmyAc_Glg_debranch_2"/>
    <property type="match status" value="1"/>
</dbReference>
<proteinExistence type="inferred from homology"/>
<evidence type="ECO:0000256" key="2">
    <source>
        <dbReference type="ARBA" id="ARBA00000927"/>
    </source>
</evidence>
<keyword evidence="10" id="KW-0808">Transferase</keyword>
<sequence>MPDRGYVNCCCGLQLASGAVSSLARFSCLLLDVSLCAARESPLQHFRERSPWQKRKESARAAREAMLALVHLLSQVFNFALGGGGGADGGGAHHHLNGESSHQECHSSLDSGPERRSEPSHPQELKGIFAMTLGTQRSSVVQQYGGQVRVLTLNYGEHLDSTLFRLKKGWTLQFRLGPSLLGKDVKIFCNHPETPEGEIFDRRRYRGLAWRRDGGPADDTSFYTEINIVRAGSFHFYFTCDENNSYDFAMNDGYYTEGYYSEGYTGKNKRPDGSGFFLVEPDLFYGRGDVLPLDCVQCQTVLAKCLGPFHTWEKKLAVSRESGYNMIHFTPIQALGISNSSYSLKDQLRLNPIFSEHGDHINIEHIEKLTHKMATEWKVLSICDVVLNHTANESAWIKDHPECTYNMDNSPHLRPAFLLDAILARFAFEISQGKWQHSGVPKLICIEDHLQAMRGTLLGQLLPQAKLWEMYTVDIESTLSHFARMARERGPLKQGHGELTIQQDPQFRRNHSKVDMEQALSLFNIQRKDCYDEAHRVQRCTDDLREYLETLNRQVTDTLQSHLVAAVDNCLAGIRYFRVQTDGPRLKEITPKDPLIPRYFTYTGNTDTLLDDVERIMYANGGRYIMAHNGWVMNADPLRNFADADSNVYLRRELIAWGDSVKLRYGEKPEDCPFLWQHMREYVEQTARTFHGIRLDNCHSTPIPVAEYLLDAARRIRPDLYVVAELFTNSDEKDNIFINRLGITSLIREAMSAWDSHEEGRLVYRYGGDPVGAFIQPPTRPLVPSIAHALFLDVTHDNPSPVQTRSVYDLLPSSALVNMACCGSGSNRGYDELVPHDIHVVDEIRHYTEWAENVNSNGSQTVGLQSGIIAAKRALNKLHFELGISGFNQVFVDQVDSDVVAVTRHCPATHQSVVLVACTAFKQPEPFYKRTHTRPLRVEGTVDEVIFEASLCHRDSKSGGAWFVPPPTNFRKDGRFINGLSDYKLKLREHFPLSQAEAVHKGESGDPQVTQIDFTEDFQPGCVIAFKVSLHYNMTPAIAHLGRLVERFNMRSANDMSTVDHDFDRIVSRLNLADLNRALFHCEEEERDEGHGFGAYNIPGFGSTVYCGLQGFISLLSEVRQKNDLGHPLCGNLRAGNWMIDYISQRLKLDPGTEELGRWFEENLRHLKELPRYLVPSYFDAVLQGVYQALLQRVWNCMSTFIQLGSHFVKSLGLGSVQCGGIVKSAQLPKLSPALPPPLPPTRLGLNGQSDQVFLTLSAGLPHFSTGYMRNWGRDTFISLRGLFILTGRYQEARYHILAYAACLRHGLIPNLLDGGKNARFNCRDAVWWWLYSIQSYVQEVPDGWRIFQDPVSRLFPRDDSPALEPGSHDQPLQDIVQEALRVHFQGLKFRERNAGAKIDAHMNDQGFNNEIGVDCETGFVYGGNGQNCGTWMDKMGSSDKAGTKGRPATPRDGSAVELVGLCKAALKFLNGLYTMGRYPHNSVERRNNDGSYTTWTFQEWEDKIVHHFERKFWINWTPIPENEPRPELINRRGIYKDSHNASQAWADYQLRPNFTVAMVAAPDMFDPHHAWSALGEVEKILLGPLGMKTLDPSDWAYCGDYNNCDDGNDSKTAQGFNYHQGPEWVWPVGFFLRARLHFARIVGGEAELRRTMSATKAYLSRHFTELTTSPWRGLPELTNKDGRYCSDSCRIQAWSMATILETLHQMSQLEEELGYNHN</sequence>
<keyword evidence="8" id="KW-0963">Cytoplasm</keyword>
<feature type="domain" description="Eukaryotic glycogen debranching enzyme N-terminal" evidence="19">
    <location>
        <begin position="172"/>
        <end position="284"/>
    </location>
</feature>
<evidence type="ECO:0000256" key="12">
    <source>
        <dbReference type="ARBA" id="ARBA00023056"/>
    </source>
</evidence>
<evidence type="ECO:0000256" key="16">
    <source>
        <dbReference type="ARBA" id="ARBA00031477"/>
    </source>
</evidence>
<evidence type="ECO:0000256" key="10">
    <source>
        <dbReference type="ARBA" id="ARBA00022679"/>
    </source>
</evidence>
<evidence type="ECO:0000256" key="4">
    <source>
        <dbReference type="ARBA" id="ARBA00004496"/>
    </source>
</evidence>
<comment type="subcellular location">
    <subcellularLocation>
        <location evidence="4">Cytoplasm</location>
    </subcellularLocation>
</comment>
<dbReference type="FunFam" id="3.20.20.80:FF:000070">
    <property type="entry name" value="GDB1p Glycogen debranching enzyme"/>
    <property type="match status" value="1"/>
</dbReference>
<comment type="catalytic activity">
    <reaction evidence="2">
        <text>Hydrolysis of (1-&gt;6)-alpha-D-glucosidic branch linkages in glycogen phosphorylase limit dextrin.</text>
        <dbReference type="EC" id="3.2.1.33"/>
    </reaction>
</comment>
<dbReference type="InterPro" id="IPR008928">
    <property type="entry name" value="6-hairpin_glycosidase_sf"/>
</dbReference>
<evidence type="ECO:0000259" key="18">
    <source>
        <dbReference type="Pfam" id="PF06202"/>
    </source>
</evidence>
<dbReference type="NCBIfam" id="TIGR01531">
    <property type="entry name" value="glyc_debranch"/>
    <property type="match status" value="1"/>
</dbReference>
<dbReference type="Pfam" id="PF14702">
    <property type="entry name" value="hGDE_central"/>
    <property type="match status" value="1"/>
</dbReference>
<feature type="region of interest" description="Disordered" evidence="17">
    <location>
        <begin position="90"/>
        <end position="122"/>
    </location>
</feature>
<evidence type="ECO:0000256" key="13">
    <source>
        <dbReference type="ARBA" id="ARBA00023268"/>
    </source>
</evidence>
<comment type="caution">
    <text evidence="22">The sequence shown here is derived from an EMBL/GenBank/DDBJ whole genome shotgun (WGS) entry which is preliminary data.</text>
</comment>
<keyword evidence="13" id="KW-0511">Multifunctional enzyme</keyword>
<dbReference type="InterPro" id="IPR032790">
    <property type="entry name" value="GDE_C"/>
</dbReference>
<evidence type="ECO:0000259" key="20">
    <source>
        <dbReference type="Pfam" id="PF14701"/>
    </source>
</evidence>
<dbReference type="GO" id="GO:0005737">
    <property type="term" value="C:cytoplasm"/>
    <property type="evidence" value="ECO:0007669"/>
    <property type="project" value="UniProtKB-SubCell"/>
</dbReference>
<evidence type="ECO:0000256" key="6">
    <source>
        <dbReference type="ARBA" id="ARBA00012778"/>
    </source>
</evidence>
<comment type="function">
    <text evidence="3">Multifunctional enzyme acting as 1,4-alpha-D-glucan:1,4-alpha-D-glucan 4-alpha-D-glycosyltransferase and amylo-1,6-glucosidase in glycogen degradation.</text>
</comment>
<evidence type="ECO:0000259" key="19">
    <source>
        <dbReference type="Pfam" id="PF14699"/>
    </source>
</evidence>
<feature type="domain" description="Glycogen debranching enzyme central" evidence="21">
    <location>
        <begin position="867"/>
        <end position="1147"/>
    </location>
</feature>
<evidence type="ECO:0000256" key="15">
    <source>
        <dbReference type="ARBA" id="ARBA00025780"/>
    </source>
</evidence>
<protein>
    <recommendedName>
        <fullName evidence="7">Glycogen debranching enzyme</fullName>
        <ecNumber evidence="5">2.4.1.25</ecNumber>
        <ecNumber evidence="6">3.2.1.33</ecNumber>
    </recommendedName>
    <alternativeName>
        <fullName evidence="16">Glycogen debrancher</fullName>
    </alternativeName>
</protein>